<dbReference type="SUPFAM" id="SSF52141">
    <property type="entry name" value="Uracil-DNA glycosylase-like"/>
    <property type="match status" value="1"/>
</dbReference>
<dbReference type="Pfam" id="PF03167">
    <property type="entry name" value="UDG"/>
    <property type="match status" value="1"/>
</dbReference>
<evidence type="ECO:0000313" key="3">
    <source>
        <dbReference type="Proteomes" id="UP001155220"/>
    </source>
</evidence>
<reference evidence="2" key="1">
    <citation type="submission" date="2022-03" db="EMBL/GenBank/DDBJ databases">
        <title>Aurantimonas Liuensis sp. Nov., isolated from the hadal seawater of the Mariana Trench.</title>
        <authorList>
            <person name="Liu R."/>
        </authorList>
    </citation>
    <scope>NUCLEOTIDE SEQUENCE</scope>
    <source>
        <strain evidence="2">LRZ36</strain>
    </source>
</reference>
<dbReference type="EMBL" id="JALHBS010000033">
    <property type="protein sequence ID" value="MCP3054739.1"/>
    <property type="molecule type" value="Genomic_DNA"/>
</dbReference>
<dbReference type="AlphaFoldDB" id="A0A9X2HBS6"/>
<proteinExistence type="predicted"/>
<feature type="domain" description="Uracil-DNA glycosylase-like" evidence="1">
    <location>
        <begin position="39"/>
        <end position="203"/>
    </location>
</feature>
<dbReference type="CDD" id="cd10033">
    <property type="entry name" value="UDG_like"/>
    <property type="match status" value="1"/>
</dbReference>
<evidence type="ECO:0000313" key="2">
    <source>
        <dbReference type="EMBL" id="MCP3054739.1"/>
    </source>
</evidence>
<keyword evidence="3" id="KW-1185">Reference proteome</keyword>
<gene>
    <name evidence="2" type="ORF">MJ956_06200</name>
</gene>
<dbReference type="RefSeq" id="WP_253963610.1">
    <property type="nucleotide sequence ID" value="NZ_JALHBS010000033.1"/>
</dbReference>
<dbReference type="PANTHER" id="PTHR42160">
    <property type="entry name" value="URACIL-DNA GLYCOSYLASE SUPERFAMILY PROTEIN"/>
    <property type="match status" value="1"/>
</dbReference>
<dbReference type="Gene3D" id="3.40.470.10">
    <property type="entry name" value="Uracil-DNA glycosylase-like domain"/>
    <property type="match status" value="1"/>
</dbReference>
<name>A0A9X2HBS6_9HYPH</name>
<dbReference type="SMART" id="SM00987">
    <property type="entry name" value="UreE_C"/>
    <property type="match status" value="1"/>
</dbReference>
<dbReference type="InterPro" id="IPR036895">
    <property type="entry name" value="Uracil-DNA_glycosylase-like_sf"/>
</dbReference>
<dbReference type="PANTHER" id="PTHR42160:SF1">
    <property type="entry name" value="URACIL-DNA GLYCOSYLASE SUPERFAMILY PROTEIN"/>
    <property type="match status" value="1"/>
</dbReference>
<dbReference type="InterPro" id="IPR005122">
    <property type="entry name" value="Uracil-DNA_glycosylase-like"/>
</dbReference>
<sequence length="210" mass="23397">MSTSAVRDDPTALYRTIRVCRICREAPHGPPLPIEPNPVLVLSPTARLVIASQAPGNLADKQTKPFSDPSGVRLREWLGIGPDIFYDPARVAIVPMGFCFPGYDAKGGDRPPRRECRAAWHDRVFAAMPQVELVLAIGLYAQRFHVAEGGGRSLTETVADWRNILAGKGRFAKVLPLPHPSWRNNAWLKRHPWFAAELLPELRRRVADLV</sequence>
<dbReference type="Proteomes" id="UP001155220">
    <property type="component" value="Unassembled WGS sequence"/>
</dbReference>
<organism evidence="2 3">
    <name type="scientific">Aurantimonas marianensis</name>
    <dbReference type="NCBI Taxonomy" id="2920428"/>
    <lineage>
        <taxon>Bacteria</taxon>
        <taxon>Pseudomonadati</taxon>
        <taxon>Pseudomonadota</taxon>
        <taxon>Alphaproteobacteria</taxon>
        <taxon>Hyphomicrobiales</taxon>
        <taxon>Aurantimonadaceae</taxon>
        <taxon>Aurantimonas</taxon>
    </lineage>
</organism>
<evidence type="ECO:0000259" key="1">
    <source>
        <dbReference type="SMART" id="SM00986"/>
    </source>
</evidence>
<dbReference type="SMART" id="SM00986">
    <property type="entry name" value="UDG"/>
    <property type="match status" value="1"/>
</dbReference>
<protein>
    <submittedName>
        <fullName evidence="2">Uracil-DNA glycosylase family protein</fullName>
    </submittedName>
</protein>
<dbReference type="InterPro" id="IPR047124">
    <property type="entry name" value="HI_0220.2"/>
</dbReference>
<comment type="caution">
    <text evidence="2">The sequence shown here is derived from an EMBL/GenBank/DDBJ whole genome shotgun (WGS) entry which is preliminary data.</text>
</comment>
<accession>A0A9X2HBS6</accession>